<feature type="non-terminal residue" evidence="1">
    <location>
        <position position="225"/>
    </location>
</feature>
<dbReference type="Proteomes" id="UP000799753">
    <property type="component" value="Unassembled WGS sequence"/>
</dbReference>
<dbReference type="AlphaFoldDB" id="A0A6A6RZB7"/>
<name>A0A6A6RZB7_9PLEO</name>
<dbReference type="OrthoDB" id="4354287at2759"/>
<evidence type="ECO:0000313" key="1">
    <source>
        <dbReference type="EMBL" id="KAF2640670.1"/>
    </source>
</evidence>
<proteinExistence type="predicted"/>
<reference evidence="1" key="1">
    <citation type="journal article" date="2020" name="Stud. Mycol.">
        <title>101 Dothideomycetes genomes: a test case for predicting lifestyles and emergence of pathogens.</title>
        <authorList>
            <person name="Haridas S."/>
            <person name="Albert R."/>
            <person name="Binder M."/>
            <person name="Bloem J."/>
            <person name="Labutti K."/>
            <person name="Salamov A."/>
            <person name="Andreopoulos B."/>
            <person name="Baker S."/>
            <person name="Barry K."/>
            <person name="Bills G."/>
            <person name="Bluhm B."/>
            <person name="Cannon C."/>
            <person name="Castanera R."/>
            <person name="Culley D."/>
            <person name="Daum C."/>
            <person name="Ezra D."/>
            <person name="Gonzalez J."/>
            <person name="Henrissat B."/>
            <person name="Kuo A."/>
            <person name="Liang C."/>
            <person name="Lipzen A."/>
            <person name="Lutzoni F."/>
            <person name="Magnuson J."/>
            <person name="Mondo S."/>
            <person name="Nolan M."/>
            <person name="Ohm R."/>
            <person name="Pangilinan J."/>
            <person name="Park H.-J."/>
            <person name="Ramirez L."/>
            <person name="Alfaro M."/>
            <person name="Sun H."/>
            <person name="Tritt A."/>
            <person name="Yoshinaga Y."/>
            <person name="Zwiers L.-H."/>
            <person name="Turgeon B."/>
            <person name="Goodwin S."/>
            <person name="Spatafora J."/>
            <person name="Crous P."/>
            <person name="Grigoriev I."/>
        </authorList>
    </citation>
    <scope>NUCLEOTIDE SEQUENCE</scope>
    <source>
        <strain evidence="1">CBS 473.64</strain>
    </source>
</reference>
<protein>
    <submittedName>
        <fullName evidence="1">Uncharacterized protein</fullName>
    </submittedName>
</protein>
<evidence type="ECO:0000313" key="2">
    <source>
        <dbReference type="Proteomes" id="UP000799753"/>
    </source>
</evidence>
<dbReference type="EMBL" id="MU006784">
    <property type="protein sequence ID" value="KAF2640670.1"/>
    <property type="molecule type" value="Genomic_DNA"/>
</dbReference>
<sequence length="225" mass="25101">MPIYMTFVMGPKESYFFNTPTHWAWHNLPPEIEALFTTPPPPTDVLELALGDAGAYFMTYRDASTNTILCKHYNLPNPLTEYLYHGNPHVIRDLATLSVSLGPYESYYAHDKNSASWANLPAGLEKAVLGRLVSQDAGKTEWREGGGEAPSFGLYLFPHHPTSYILLLTTGKAFSNLPEHTWEDYNKISPRLPQLRQSNAPIPCIPILPPTPQPGSQSTLPLQQP</sequence>
<keyword evidence="2" id="KW-1185">Reference proteome</keyword>
<accession>A0A6A6RZB7</accession>
<gene>
    <name evidence="1" type="ORF">P280DRAFT_370132</name>
</gene>
<organism evidence="1 2">
    <name type="scientific">Massarina eburnea CBS 473.64</name>
    <dbReference type="NCBI Taxonomy" id="1395130"/>
    <lineage>
        <taxon>Eukaryota</taxon>
        <taxon>Fungi</taxon>
        <taxon>Dikarya</taxon>
        <taxon>Ascomycota</taxon>
        <taxon>Pezizomycotina</taxon>
        <taxon>Dothideomycetes</taxon>
        <taxon>Pleosporomycetidae</taxon>
        <taxon>Pleosporales</taxon>
        <taxon>Massarineae</taxon>
        <taxon>Massarinaceae</taxon>
        <taxon>Massarina</taxon>
    </lineage>
</organism>